<keyword evidence="7" id="KW-0547">Nucleotide-binding</keyword>
<dbReference type="PANTHER" id="PTHR43790:SF9">
    <property type="entry name" value="GALACTOFURANOSE TRANSPORTER ATP-BINDING PROTEIN YTFR"/>
    <property type="match status" value="1"/>
</dbReference>
<gene>
    <name evidence="12" type="ORF">AC244_18000</name>
</gene>
<dbReference type="PROSITE" id="PS50893">
    <property type="entry name" value="ABC_TRANSPORTER_2"/>
    <property type="match status" value="2"/>
</dbReference>
<dbReference type="GO" id="GO:0016887">
    <property type="term" value="F:ATP hydrolysis activity"/>
    <property type="evidence" value="ECO:0007669"/>
    <property type="project" value="InterPro"/>
</dbReference>
<dbReference type="GO" id="GO:0005524">
    <property type="term" value="F:ATP binding"/>
    <property type="evidence" value="ECO:0007669"/>
    <property type="project" value="UniProtKB-KW"/>
</dbReference>
<evidence type="ECO:0000313" key="12">
    <source>
        <dbReference type="EMBL" id="KOF17415.1"/>
    </source>
</evidence>
<organism evidence="12 13">
    <name type="scientific">Ensifer adhaerens</name>
    <name type="common">Sinorhizobium morelense</name>
    <dbReference type="NCBI Taxonomy" id="106592"/>
    <lineage>
        <taxon>Bacteria</taxon>
        <taxon>Pseudomonadati</taxon>
        <taxon>Pseudomonadota</taxon>
        <taxon>Alphaproteobacteria</taxon>
        <taxon>Hyphomicrobiales</taxon>
        <taxon>Rhizobiaceae</taxon>
        <taxon>Sinorhizobium/Ensifer group</taxon>
        <taxon>Ensifer</taxon>
    </lineage>
</organism>
<keyword evidence="3" id="KW-0813">Transport</keyword>
<reference evidence="13" key="1">
    <citation type="submission" date="2015-07" db="EMBL/GenBank/DDBJ databases">
        <title>Whole genome sequence of an Ensifer adhaerens strain isolated from a cave pool in the Wind Cave National Park.</title>
        <authorList>
            <person name="Eng W.W.H."/>
            <person name="Gan H.M."/>
            <person name="Barton H.A."/>
            <person name="Savka M.A."/>
        </authorList>
    </citation>
    <scope>NUCLEOTIDE SEQUENCE [LARGE SCALE GENOMIC DNA]</scope>
    <source>
        <strain evidence="13">SD006</strain>
    </source>
</reference>
<evidence type="ECO:0000256" key="1">
    <source>
        <dbReference type="ARBA" id="ARBA00004202"/>
    </source>
</evidence>
<comment type="subcellular location">
    <subcellularLocation>
        <location evidence="1">Cell membrane</location>
        <topology evidence="1">Peripheral membrane protein</topology>
    </subcellularLocation>
</comment>
<evidence type="ECO:0000259" key="11">
    <source>
        <dbReference type="PROSITE" id="PS50893"/>
    </source>
</evidence>
<evidence type="ECO:0000256" key="5">
    <source>
        <dbReference type="ARBA" id="ARBA00022597"/>
    </source>
</evidence>
<dbReference type="FunFam" id="3.40.50.300:FF:000127">
    <property type="entry name" value="Ribose import ATP-binding protein RbsA"/>
    <property type="match status" value="1"/>
</dbReference>
<evidence type="ECO:0000313" key="13">
    <source>
        <dbReference type="Proteomes" id="UP000037425"/>
    </source>
</evidence>
<evidence type="ECO:0000256" key="6">
    <source>
        <dbReference type="ARBA" id="ARBA00022737"/>
    </source>
</evidence>
<dbReference type="InterPro" id="IPR003593">
    <property type="entry name" value="AAA+_ATPase"/>
</dbReference>
<keyword evidence="10" id="KW-0472">Membrane</keyword>
<feature type="domain" description="ABC transporter" evidence="11">
    <location>
        <begin position="261"/>
        <end position="503"/>
    </location>
</feature>
<dbReference type="Gene3D" id="3.40.50.300">
    <property type="entry name" value="P-loop containing nucleotide triphosphate hydrolases"/>
    <property type="match status" value="2"/>
</dbReference>
<dbReference type="AlphaFoldDB" id="A0A0L8BS88"/>
<evidence type="ECO:0000256" key="9">
    <source>
        <dbReference type="ARBA" id="ARBA00022967"/>
    </source>
</evidence>
<protein>
    <submittedName>
        <fullName evidence="12">ABC transporter ATP-binding protein</fullName>
    </submittedName>
</protein>
<comment type="similarity">
    <text evidence="2">Belongs to the ABC transporter superfamily.</text>
</comment>
<evidence type="ECO:0000256" key="10">
    <source>
        <dbReference type="ARBA" id="ARBA00023136"/>
    </source>
</evidence>
<evidence type="ECO:0000256" key="3">
    <source>
        <dbReference type="ARBA" id="ARBA00022448"/>
    </source>
</evidence>
<dbReference type="InterPro" id="IPR050107">
    <property type="entry name" value="ABC_carbohydrate_import_ATPase"/>
</dbReference>
<dbReference type="Proteomes" id="UP000037425">
    <property type="component" value="Unassembled WGS sequence"/>
</dbReference>
<dbReference type="GO" id="GO:0005886">
    <property type="term" value="C:plasma membrane"/>
    <property type="evidence" value="ECO:0007669"/>
    <property type="project" value="UniProtKB-SubCell"/>
</dbReference>
<proteinExistence type="inferred from homology"/>
<keyword evidence="6" id="KW-0677">Repeat</keyword>
<keyword evidence="8 12" id="KW-0067">ATP-binding</keyword>
<evidence type="ECO:0000256" key="7">
    <source>
        <dbReference type="ARBA" id="ARBA00022741"/>
    </source>
</evidence>
<dbReference type="PANTHER" id="PTHR43790">
    <property type="entry name" value="CARBOHYDRATE TRANSPORT ATP-BINDING PROTEIN MG119-RELATED"/>
    <property type="match status" value="1"/>
</dbReference>
<evidence type="ECO:0000256" key="8">
    <source>
        <dbReference type="ARBA" id="ARBA00022840"/>
    </source>
</evidence>
<dbReference type="InterPro" id="IPR027417">
    <property type="entry name" value="P-loop_NTPase"/>
</dbReference>
<feature type="domain" description="ABC transporter" evidence="11">
    <location>
        <begin position="13"/>
        <end position="248"/>
    </location>
</feature>
<dbReference type="SMART" id="SM00382">
    <property type="entry name" value="AAA"/>
    <property type="match status" value="2"/>
</dbReference>
<keyword evidence="4" id="KW-1003">Cell membrane</keyword>
<name>A0A0L8BS88_ENSAD</name>
<keyword evidence="5" id="KW-0762">Sugar transport</keyword>
<dbReference type="InterPro" id="IPR003439">
    <property type="entry name" value="ABC_transporter-like_ATP-bd"/>
</dbReference>
<dbReference type="InterPro" id="IPR017871">
    <property type="entry name" value="ABC_transporter-like_CS"/>
</dbReference>
<dbReference type="Pfam" id="PF00005">
    <property type="entry name" value="ABC_tran"/>
    <property type="match status" value="2"/>
</dbReference>
<dbReference type="SUPFAM" id="SSF52540">
    <property type="entry name" value="P-loop containing nucleoside triphosphate hydrolases"/>
    <property type="match status" value="2"/>
</dbReference>
<accession>A0A0L8BS88</accession>
<dbReference type="EMBL" id="LGAP01000011">
    <property type="protein sequence ID" value="KOF17415.1"/>
    <property type="molecule type" value="Genomic_DNA"/>
</dbReference>
<evidence type="ECO:0000256" key="2">
    <source>
        <dbReference type="ARBA" id="ARBA00005417"/>
    </source>
</evidence>
<dbReference type="PROSITE" id="PS00211">
    <property type="entry name" value="ABC_TRANSPORTER_1"/>
    <property type="match status" value="1"/>
</dbReference>
<dbReference type="RefSeq" id="WP_053250177.1">
    <property type="nucleotide sequence ID" value="NZ_LGAP01000011.1"/>
</dbReference>
<keyword evidence="9" id="KW-1278">Translocase</keyword>
<dbReference type="OrthoDB" id="9805029at2"/>
<comment type="caution">
    <text evidence="12">The sequence shown here is derived from an EMBL/GenBank/DDBJ whole genome shotgun (WGS) entry which is preliminary data.</text>
</comment>
<dbReference type="CDD" id="cd03215">
    <property type="entry name" value="ABC_Carb_Monos_II"/>
    <property type="match status" value="1"/>
</dbReference>
<evidence type="ECO:0000256" key="4">
    <source>
        <dbReference type="ARBA" id="ARBA00022475"/>
    </source>
</evidence>
<dbReference type="PATRIC" id="fig|106592.7.peg.1388"/>
<dbReference type="CDD" id="cd03216">
    <property type="entry name" value="ABC_Carb_Monos_I"/>
    <property type="match status" value="1"/>
</dbReference>
<sequence length="508" mass="55603">MNTEVVDDAPVVLSARRISKSFSGVQVLFSVDFELRQGEIHALMGENGAGKSTLVKILSGFEQPTSGEILLDGKSVKLPPNGAAEALGIVIIHQEFNLAEHLTVTESLFLGREVTRFGVLDRKFMRAETRRVLDLLGSHVDENAVIGSLSIAEKQMVEIAKAISRDARVVFMDEPTAVLSREETNFLFRLVRKLRDKGTSFVFVSHKLDEVMELTDRVTVLRDGQWIKTAPTSVLDGEAIAQLMVGRELSSLYPAKSEPDVDEEVVLRVASVSTGYVRDASFEVRRGEILGFSGMIGSGRTELMEAIVGLRSRLAGEVLVRGQPVPSGDVHAINKAGLAYMTKDRKAKGLLLNTGMMANLTLQSLGRHSRIGYLDPGSEEAALVKARRRFDIRVRDDKIVAGRMSGGNQQKLLLAKVMETDPGIIIIDEPTRGIDVGTKQQIYHFISALARDGRSIIVVSSEMPEIIGLCSRVVVMREGHIAGILEGDEISEQEIMRYAAGLKRKTAA</sequence>